<evidence type="ECO:0000313" key="6">
    <source>
        <dbReference type="EMBL" id="KAI6647561.1"/>
    </source>
</evidence>
<keyword evidence="3" id="KW-0804">Transcription</keyword>
<keyword evidence="2" id="KW-0238">DNA-binding</keyword>
<dbReference type="GO" id="GO:0006355">
    <property type="term" value="P:regulation of DNA-templated transcription"/>
    <property type="evidence" value="ECO:0007669"/>
    <property type="project" value="InterPro"/>
</dbReference>
<evidence type="ECO:0000259" key="5">
    <source>
        <dbReference type="Pfam" id="PF03131"/>
    </source>
</evidence>
<accession>A0AAV7JGL3</accession>
<keyword evidence="4" id="KW-0175">Coiled coil</keyword>
<feature type="coiled-coil region" evidence="4">
    <location>
        <begin position="48"/>
        <end position="86"/>
    </location>
</feature>
<protein>
    <recommendedName>
        <fullName evidence="5">Basic leucine zipper domain-containing protein</fullName>
    </recommendedName>
</protein>
<evidence type="ECO:0000256" key="2">
    <source>
        <dbReference type="ARBA" id="ARBA00023125"/>
    </source>
</evidence>
<reference evidence="6 7" key="1">
    <citation type="journal article" date="2023" name="BMC Biol.">
        <title>The compact genome of the sponge Oopsacas minuta (Hexactinellida) is lacking key metazoan core genes.</title>
        <authorList>
            <person name="Santini S."/>
            <person name="Schenkelaars Q."/>
            <person name="Jourda C."/>
            <person name="Duchesne M."/>
            <person name="Belahbib H."/>
            <person name="Rocher C."/>
            <person name="Selva M."/>
            <person name="Riesgo A."/>
            <person name="Vervoort M."/>
            <person name="Leys S.P."/>
            <person name="Kodjabachian L."/>
            <person name="Le Bivic A."/>
            <person name="Borchiellini C."/>
            <person name="Claverie J.M."/>
            <person name="Renard E."/>
        </authorList>
    </citation>
    <scope>NUCLEOTIDE SEQUENCE [LARGE SCALE GENOMIC DNA]</scope>
    <source>
        <strain evidence="6">SPO-2</strain>
    </source>
</reference>
<keyword evidence="7" id="KW-1185">Reference proteome</keyword>
<evidence type="ECO:0000256" key="3">
    <source>
        <dbReference type="ARBA" id="ARBA00023163"/>
    </source>
</evidence>
<keyword evidence="1" id="KW-0805">Transcription regulation</keyword>
<dbReference type="GO" id="GO:0003677">
    <property type="term" value="F:DNA binding"/>
    <property type="evidence" value="ECO:0007669"/>
    <property type="project" value="UniProtKB-KW"/>
</dbReference>
<evidence type="ECO:0000256" key="4">
    <source>
        <dbReference type="SAM" id="Coils"/>
    </source>
</evidence>
<dbReference type="Gene3D" id="1.20.5.170">
    <property type="match status" value="1"/>
</dbReference>
<dbReference type="AlphaFoldDB" id="A0AAV7JGL3"/>
<proteinExistence type="predicted"/>
<feature type="domain" description="Basic leucine zipper" evidence="5">
    <location>
        <begin position="14"/>
        <end position="87"/>
    </location>
</feature>
<dbReference type="Pfam" id="PF03131">
    <property type="entry name" value="bZIP_Maf"/>
    <property type="match status" value="1"/>
</dbReference>
<organism evidence="6 7">
    <name type="scientific">Oopsacas minuta</name>
    <dbReference type="NCBI Taxonomy" id="111878"/>
    <lineage>
        <taxon>Eukaryota</taxon>
        <taxon>Metazoa</taxon>
        <taxon>Porifera</taxon>
        <taxon>Hexactinellida</taxon>
        <taxon>Hexasterophora</taxon>
        <taxon>Lyssacinosida</taxon>
        <taxon>Leucopsacidae</taxon>
        <taxon>Oopsacas</taxon>
    </lineage>
</organism>
<dbReference type="Proteomes" id="UP001165289">
    <property type="component" value="Unassembled WGS sequence"/>
</dbReference>
<evidence type="ECO:0000256" key="1">
    <source>
        <dbReference type="ARBA" id="ARBA00023015"/>
    </source>
</evidence>
<name>A0AAV7JGL3_9METZ</name>
<evidence type="ECO:0000313" key="7">
    <source>
        <dbReference type="Proteomes" id="UP001165289"/>
    </source>
</evidence>
<comment type="caution">
    <text evidence="6">The sequence shown here is derived from an EMBL/GenBank/DDBJ whole genome shotgun (WGS) entry which is preliminary data.</text>
</comment>
<dbReference type="InterPro" id="IPR004826">
    <property type="entry name" value="bZIP_Maf"/>
</dbReference>
<sequence>MATDQFHYLFAEIDIKQLNNFIKVNDISPEEAKEMKYSRRLKKMSQYNKAQRNKQKQYELALEEEKQELQLEYQHLLLELDRLQETKMYLELMGMLDQFHEESY</sequence>
<gene>
    <name evidence="6" type="ORF">LOD99_8738</name>
</gene>
<dbReference type="EMBL" id="JAKMXF010000341">
    <property type="protein sequence ID" value="KAI6647561.1"/>
    <property type="molecule type" value="Genomic_DNA"/>
</dbReference>